<dbReference type="CDD" id="cd00840">
    <property type="entry name" value="MPP_Mre11_N"/>
    <property type="match status" value="1"/>
</dbReference>
<dbReference type="InterPro" id="IPR029052">
    <property type="entry name" value="Metallo-depent_PP-like"/>
</dbReference>
<reference evidence="3 4" key="1">
    <citation type="journal article" date="2011" name="J. Bacteriol.">
        <title>Genome sequence of the nonpathogenic Listeria monocytogenes serovar 4a strain M7.</title>
        <authorList>
            <person name="Chen J."/>
            <person name="Xia Y."/>
            <person name="Cheng C."/>
            <person name="Fang C."/>
            <person name="Shan Y."/>
            <person name="Jin G."/>
            <person name="Fang W."/>
        </authorList>
    </citation>
    <scope>NUCLEOTIDE SEQUENCE [LARGE SCALE GENOMIC DNA]</scope>
    <source>
        <strain evidence="3 4">M7</strain>
    </source>
</reference>
<protein>
    <submittedName>
        <fullName evidence="3">Ser/Thr protein phosphatase family protein</fullName>
    </submittedName>
</protein>
<dbReference type="InterPro" id="IPR041796">
    <property type="entry name" value="Mre11_N"/>
</dbReference>
<dbReference type="EMBL" id="CP002816">
    <property type="protein sequence ID" value="AEH93329.1"/>
    <property type="molecule type" value="Genomic_DNA"/>
</dbReference>
<dbReference type="InterPro" id="IPR004843">
    <property type="entry name" value="Calcineurin-like_PHP"/>
</dbReference>
<evidence type="ECO:0000313" key="4">
    <source>
        <dbReference type="Proteomes" id="UP000000486"/>
    </source>
</evidence>
<dbReference type="RefSeq" id="WP_012580873.1">
    <property type="nucleotide sequence ID" value="NC_017537.1"/>
</dbReference>
<dbReference type="InterPro" id="IPR014576">
    <property type="entry name" value="Pesterase_YhaO"/>
</dbReference>
<dbReference type="InterPro" id="IPR050535">
    <property type="entry name" value="DNA_Repair-Maintenance_Comp"/>
</dbReference>
<accession>A0A0E0UYD6</accession>
<dbReference type="PATRIC" id="fig|1030009.3.peg.2311"/>
<keyword evidence="1" id="KW-0378">Hydrolase</keyword>
<dbReference type="SUPFAM" id="SSF56300">
    <property type="entry name" value="Metallo-dependent phosphatases"/>
    <property type="match status" value="1"/>
</dbReference>
<dbReference type="HOGENOM" id="CLU_026621_4_0_9"/>
<name>A0A0E0UYD6_LISMM</name>
<organism evidence="3 4">
    <name type="scientific">Listeria monocytogenes serotype 4a (strain M7)</name>
    <dbReference type="NCBI Taxonomy" id="1030009"/>
    <lineage>
        <taxon>Bacteria</taxon>
        <taxon>Bacillati</taxon>
        <taxon>Bacillota</taxon>
        <taxon>Bacilli</taxon>
        <taxon>Bacillales</taxon>
        <taxon>Listeriaceae</taxon>
        <taxon>Listeria</taxon>
    </lineage>
</organism>
<dbReference type="PANTHER" id="PTHR30337">
    <property type="entry name" value="COMPONENT OF ATP-DEPENDENT DSDNA EXONUCLEASE"/>
    <property type="match status" value="1"/>
</dbReference>
<dbReference type="GO" id="GO:0016787">
    <property type="term" value="F:hydrolase activity"/>
    <property type="evidence" value="ECO:0007669"/>
    <property type="project" value="UniProtKB-KW"/>
</dbReference>
<dbReference type="Gene3D" id="3.60.21.10">
    <property type="match status" value="1"/>
</dbReference>
<feature type="domain" description="Calcineurin-like phosphoesterase" evidence="2">
    <location>
        <begin position="5"/>
        <end position="202"/>
    </location>
</feature>
<dbReference type="Proteomes" id="UP000000486">
    <property type="component" value="Chromosome"/>
</dbReference>
<dbReference type="PANTHER" id="PTHR30337:SF7">
    <property type="entry name" value="PHOSPHOESTERASE"/>
    <property type="match status" value="1"/>
</dbReference>
<proteinExistence type="predicted"/>
<evidence type="ECO:0000313" key="3">
    <source>
        <dbReference type="EMBL" id="AEH93329.1"/>
    </source>
</evidence>
<dbReference type="Pfam" id="PF00149">
    <property type="entry name" value="Metallophos"/>
    <property type="match status" value="1"/>
</dbReference>
<dbReference type="AlphaFoldDB" id="A0A0E0UYD6"/>
<evidence type="ECO:0000259" key="2">
    <source>
        <dbReference type="Pfam" id="PF00149"/>
    </source>
</evidence>
<dbReference type="KEGG" id="lmq:LMM7_2324"/>
<dbReference type="PIRSF" id="PIRSF033091">
    <property type="entry name" value="Pesterase_YhaO"/>
    <property type="match status" value="1"/>
</dbReference>
<gene>
    <name evidence="3" type="ordered locus">LMM7_2324</name>
</gene>
<evidence type="ECO:0000256" key="1">
    <source>
        <dbReference type="ARBA" id="ARBA00022801"/>
    </source>
</evidence>
<sequence length="411" mass="47009">MKEIQFLHMADLHLDSPFIGLSTLPQPLFSAIQESTFQSLERITTVAIKEAVDFVLIAGDIYDSEDQSVRAQARFAKEMKRLEAANIPVFMIHGNHDFIEKHKEKLALPSNVHVFSEQVEIMSHKTVTGVSVNIYGFSYNERHIRSSRVGEYKIQGDADFHIALLHGSEVSSSEEHDVYAPFRVQEISRKGFDYWALGHIHKRQLLAESPSIYYPGNIQGRNRKESGEKGASIITLSEASTTIDFIGTSPIIWEEAVITLPENSEINAFYRETTKLLESYQGRSHSYFLHIIVKMESKQKIDTNDWLQMLQEEVEITDNTFVWVHKLTTEITNQSNSQTWYESHLAGDEIKHSFETLQDESAFYQAVEALYLESGVSRYLDDLSEIDRERLLHDALMELGRTLAEVEGDDK</sequence>